<accession>A0A8T4IFF3</accession>
<dbReference type="Pfam" id="PF01272">
    <property type="entry name" value="GreA_GreB"/>
    <property type="match status" value="1"/>
</dbReference>
<keyword evidence="3" id="KW-0648">Protein biosynthesis</keyword>
<dbReference type="InterPro" id="IPR001437">
    <property type="entry name" value="Tscrpt_elong_fac_GreA/B_C"/>
</dbReference>
<keyword evidence="3" id="KW-0251">Elongation factor</keyword>
<evidence type="ECO:0000256" key="1">
    <source>
        <dbReference type="SAM" id="MobiDB-lite"/>
    </source>
</evidence>
<dbReference type="GO" id="GO:0003746">
    <property type="term" value="F:translation elongation factor activity"/>
    <property type="evidence" value="ECO:0007669"/>
    <property type="project" value="UniProtKB-KW"/>
</dbReference>
<sequence length="157" mass="17392">MSRAFVKEDSDAPPPPPLPRTVSDAPNRVTPRGLRLIEEEVARLEQQLAAADEEGRPLIERDLDYWRLRRNTAHVERPPEDASSVAFGTQVDLIRDGKPMTIRIVGEDEADPKTGDIAWTSPLVTAIEELKPGDTTEFEAGGRIQELEIVSVSAVDR</sequence>
<protein>
    <submittedName>
        <fullName evidence="3">GreA/GreB family elongation factor</fullName>
    </submittedName>
</protein>
<dbReference type="AlphaFoldDB" id="A0A8T4IFF3"/>
<keyword evidence="4" id="KW-1185">Reference proteome</keyword>
<evidence type="ECO:0000313" key="3">
    <source>
        <dbReference type="EMBL" id="MBR0551785.1"/>
    </source>
</evidence>
<feature type="region of interest" description="Disordered" evidence="1">
    <location>
        <begin position="1"/>
        <end position="31"/>
    </location>
</feature>
<dbReference type="GO" id="GO:0003677">
    <property type="term" value="F:DNA binding"/>
    <property type="evidence" value="ECO:0007669"/>
    <property type="project" value="InterPro"/>
</dbReference>
<gene>
    <name evidence="3" type="ORF">J7S20_04615</name>
</gene>
<dbReference type="SUPFAM" id="SSF54534">
    <property type="entry name" value="FKBP-like"/>
    <property type="match status" value="1"/>
</dbReference>
<reference evidence="3" key="1">
    <citation type="submission" date="2021-04" db="EMBL/GenBank/DDBJ databases">
        <title>Ouciella asimina sp. nov., isolated from the surface seawater in the hydrothermal field of Okinawa Trough.</title>
        <authorList>
            <person name="Shuang W."/>
        </authorList>
    </citation>
    <scope>NUCLEOTIDE SEQUENCE</scope>
    <source>
        <strain evidence="3">LXI357</strain>
    </source>
</reference>
<proteinExistence type="predicted"/>
<dbReference type="Gene3D" id="3.10.50.30">
    <property type="entry name" value="Transcription elongation factor, GreA/GreB, C-terminal domain"/>
    <property type="match status" value="1"/>
</dbReference>
<feature type="compositionally biased region" description="Basic and acidic residues" evidence="1">
    <location>
        <begin position="1"/>
        <end position="10"/>
    </location>
</feature>
<dbReference type="Proteomes" id="UP000676996">
    <property type="component" value="Unassembled WGS sequence"/>
</dbReference>
<evidence type="ECO:0000313" key="4">
    <source>
        <dbReference type="Proteomes" id="UP000676996"/>
    </source>
</evidence>
<evidence type="ECO:0000259" key="2">
    <source>
        <dbReference type="Pfam" id="PF01272"/>
    </source>
</evidence>
<dbReference type="InterPro" id="IPR036953">
    <property type="entry name" value="GreA/GreB_C_sf"/>
</dbReference>
<comment type="caution">
    <text evidence="3">The sequence shown here is derived from an EMBL/GenBank/DDBJ whole genome shotgun (WGS) entry which is preliminary data.</text>
</comment>
<organism evidence="3 4">
    <name type="scientific">Stakelama marina</name>
    <dbReference type="NCBI Taxonomy" id="2826939"/>
    <lineage>
        <taxon>Bacteria</taxon>
        <taxon>Pseudomonadati</taxon>
        <taxon>Pseudomonadota</taxon>
        <taxon>Alphaproteobacteria</taxon>
        <taxon>Sphingomonadales</taxon>
        <taxon>Sphingomonadaceae</taxon>
        <taxon>Stakelama</taxon>
    </lineage>
</organism>
<name>A0A8T4IFF3_9SPHN</name>
<feature type="domain" description="Transcription elongation factor GreA/GreB C-terminal" evidence="2">
    <location>
        <begin position="82"/>
        <end position="153"/>
    </location>
</feature>
<dbReference type="GO" id="GO:0032784">
    <property type="term" value="P:regulation of DNA-templated transcription elongation"/>
    <property type="evidence" value="ECO:0007669"/>
    <property type="project" value="InterPro"/>
</dbReference>
<dbReference type="EMBL" id="JAGRQC010000001">
    <property type="protein sequence ID" value="MBR0551785.1"/>
    <property type="molecule type" value="Genomic_DNA"/>
</dbReference>
<dbReference type="RefSeq" id="WP_284053048.1">
    <property type="nucleotide sequence ID" value="NZ_JAGRQC010000001.1"/>
</dbReference>